<dbReference type="PROSITE" id="PS52035">
    <property type="entry name" value="PEPTIDASE_M14"/>
    <property type="match status" value="1"/>
</dbReference>
<feature type="domain" description="Peptidase M14" evidence="4">
    <location>
        <begin position="151"/>
        <end position="394"/>
    </location>
</feature>
<evidence type="ECO:0000256" key="2">
    <source>
        <dbReference type="PROSITE-ProRule" id="PRU01379"/>
    </source>
</evidence>
<evidence type="ECO:0000259" key="4">
    <source>
        <dbReference type="PROSITE" id="PS52035"/>
    </source>
</evidence>
<dbReference type="InterPro" id="IPR050821">
    <property type="entry name" value="Cytosolic_carboxypeptidase"/>
</dbReference>
<comment type="similarity">
    <text evidence="2">Belongs to the peptidase M14 family.</text>
</comment>
<keyword evidence="3" id="KW-0732">Signal</keyword>
<comment type="cofactor">
    <cofactor evidence="1">
        <name>Zn(2+)</name>
        <dbReference type="ChEBI" id="CHEBI:29105"/>
    </cofactor>
</comment>
<feature type="signal peptide" evidence="3">
    <location>
        <begin position="1"/>
        <end position="27"/>
    </location>
</feature>
<dbReference type="EMBL" id="BMKF01000003">
    <property type="protein sequence ID" value="GGB80810.1"/>
    <property type="molecule type" value="Genomic_DNA"/>
</dbReference>
<dbReference type="Pfam" id="PF00246">
    <property type="entry name" value="Peptidase_M14"/>
    <property type="match status" value="1"/>
</dbReference>
<evidence type="ECO:0000313" key="5">
    <source>
        <dbReference type="EMBL" id="GGB80810.1"/>
    </source>
</evidence>
<dbReference type="PANTHER" id="PTHR12756:SF11">
    <property type="entry name" value="CYTOSOLIC CARBOXYPEPTIDASE 1"/>
    <property type="match status" value="1"/>
</dbReference>
<comment type="caution">
    <text evidence="5">The sequence shown here is derived from an EMBL/GenBank/DDBJ whole genome shotgun (WGS) entry which is preliminary data.</text>
</comment>
<dbReference type="Proteomes" id="UP000628854">
    <property type="component" value="Unassembled WGS sequence"/>
</dbReference>
<dbReference type="SUPFAM" id="SSF53187">
    <property type="entry name" value="Zn-dependent exopeptidases"/>
    <property type="match status" value="1"/>
</dbReference>
<dbReference type="PROSITE" id="PS51257">
    <property type="entry name" value="PROKAR_LIPOPROTEIN"/>
    <property type="match status" value="1"/>
</dbReference>
<dbReference type="SMART" id="SM00631">
    <property type="entry name" value="Zn_pept"/>
    <property type="match status" value="1"/>
</dbReference>
<dbReference type="RefSeq" id="WP_158084682.1">
    <property type="nucleotide sequence ID" value="NZ_BMKF01000003.1"/>
</dbReference>
<evidence type="ECO:0000256" key="3">
    <source>
        <dbReference type="SAM" id="SignalP"/>
    </source>
</evidence>
<protein>
    <submittedName>
        <fullName evidence="5">Peptidase M14</fullName>
    </submittedName>
</protein>
<proteinExistence type="inferred from homology"/>
<evidence type="ECO:0000313" key="6">
    <source>
        <dbReference type="Proteomes" id="UP000628854"/>
    </source>
</evidence>
<dbReference type="Gene3D" id="3.40.630.10">
    <property type="entry name" value="Zn peptidases"/>
    <property type="match status" value="1"/>
</dbReference>
<accession>A0ABQ1JXG3</accession>
<feature type="active site" description="Proton donor/acceptor" evidence="2">
    <location>
        <position position="366"/>
    </location>
</feature>
<feature type="chain" id="PRO_5046225423" evidence="3">
    <location>
        <begin position="28"/>
        <end position="399"/>
    </location>
</feature>
<dbReference type="PANTHER" id="PTHR12756">
    <property type="entry name" value="CYTOSOLIC CARBOXYPEPTIDASE"/>
    <property type="match status" value="1"/>
</dbReference>
<name>A0ABQ1JXG3_9PROT</name>
<sequence>MPGKLKCGVPGALLASAWLAACVTAPANDFRYGEVLCESGGLAISADFPSGGQHGCTVGEDGAITLSVMAETSTSGPINPSPWYAFAVDAARSGPASVTLDYKDYEHRYSPWLRDGDGTWSKLDGAATQVSEDEHRAVISFDAARGTTVVAGHPLLTVQAALSSMRALAVEHGFDEAVYGRSMEGRELSAFTKGASNAGTVIIALTRQHPPEVTGAKGYQAFVEHLLETAPAGFWGDHLLITVPVANPDGVEHGHWRLNMGGVDLNRDWYTQAQPEIAALTAYLEREAGGRRVLAFLDFHSTWRTLIYSPPFENASPDAALLPFLQGTLDDPSCTQPEWIFGHNETSGTSKSWALATLGAPGITVEFGDDEAEANIACTAEQIAESLIEFALTDASAAD</sequence>
<reference evidence="6" key="1">
    <citation type="journal article" date="2019" name="Int. J. Syst. Evol. Microbiol.">
        <title>The Global Catalogue of Microorganisms (GCM) 10K type strain sequencing project: providing services to taxonomists for standard genome sequencing and annotation.</title>
        <authorList>
            <consortium name="The Broad Institute Genomics Platform"/>
            <consortium name="The Broad Institute Genome Sequencing Center for Infectious Disease"/>
            <person name="Wu L."/>
            <person name="Ma J."/>
        </authorList>
    </citation>
    <scope>NUCLEOTIDE SEQUENCE [LARGE SCALE GENOMIC DNA]</scope>
    <source>
        <strain evidence="6">CGMCC 1.15928</strain>
    </source>
</reference>
<evidence type="ECO:0000256" key="1">
    <source>
        <dbReference type="ARBA" id="ARBA00001947"/>
    </source>
</evidence>
<organism evidence="5 6">
    <name type="scientific">Henriciella pelagia</name>
    <dbReference type="NCBI Taxonomy" id="1977912"/>
    <lineage>
        <taxon>Bacteria</taxon>
        <taxon>Pseudomonadati</taxon>
        <taxon>Pseudomonadota</taxon>
        <taxon>Alphaproteobacteria</taxon>
        <taxon>Hyphomonadales</taxon>
        <taxon>Hyphomonadaceae</taxon>
        <taxon>Henriciella</taxon>
    </lineage>
</organism>
<keyword evidence="6" id="KW-1185">Reference proteome</keyword>
<gene>
    <name evidence="5" type="ORF">GCM10011503_31980</name>
</gene>
<dbReference type="InterPro" id="IPR000834">
    <property type="entry name" value="Peptidase_M14"/>
</dbReference>